<dbReference type="eggNOG" id="COG4731">
    <property type="taxonomic scope" value="Bacteria"/>
</dbReference>
<dbReference type="OrthoDB" id="5324495at2"/>
<dbReference type="RefSeq" id="WP_023949788.1">
    <property type="nucleotide sequence ID" value="NZ_BASD01000032.1"/>
</dbReference>
<feature type="domain" description="DUF2147" evidence="1">
    <location>
        <begin position="38"/>
        <end position="136"/>
    </location>
</feature>
<reference evidence="2 3" key="1">
    <citation type="journal article" date="2013" name="Genome Announc.">
        <title>Draft Genome Sequence of Helicobacter fennelliae Strain MRY12-0050, Isolated from a Bacteremia Patient.</title>
        <authorList>
            <person name="Rimbara E."/>
            <person name="Matsui M."/>
            <person name="Mori S."/>
            <person name="Suzuki S."/>
            <person name="Suzuki M."/>
            <person name="Kim H."/>
            <person name="Sekizuka T."/>
            <person name="Kuroda M."/>
            <person name="Shibayama K."/>
        </authorList>
    </citation>
    <scope>NUCLEOTIDE SEQUENCE [LARGE SCALE GENOMIC DNA]</scope>
    <source>
        <strain evidence="2 3">MRY12-0050</strain>
    </source>
</reference>
<dbReference type="Proteomes" id="UP000018143">
    <property type="component" value="Unassembled WGS sequence"/>
</dbReference>
<proteinExistence type="predicted"/>
<protein>
    <recommendedName>
        <fullName evidence="1">DUF2147 domain-containing protein</fullName>
    </recommendedName>
</protein>
<evidence type="ECO:0000259" key="1">
    <source>
        <dbReference type="Pfam" id="PF09917"/>
    </source>
</evidence>
<dbReference type="Gene3D" id="2.40.128.520">
    <property type="match status" value="1"/>
</dbReference>
<keyword evidence="3" id="KW-1185">Reference proteome</keyword>
<dbReference type="STRING" id="1325130.HFN_1304"/>
<name>T1D1G1_9HELI</name>
<dbReference type="EMBL" id="BASD01000032">
    <property type="protein sequence ID" value="GAD20060.1"/>
    <property type="molecule type" value="Genomic_DNA"/>
</dbReference>
<gene>
    <name evidence="2" type="ORF">HFN_1304</name>
</gene>
<organism evidence="2 3">
    <name type="scientific">Helicobacter fennelliae MRY12-0050</name>
    <dbReference type="NCBI Taxonomy" id="1325130"/>
    <lineage>
        <taxon>Bacteria</taxon>
        <taxon>Pseudomonadati</taxon>
        <taxon>Campylobacterota</taxon>
        <taxon>Epsilonproteobacteria</taxon>
        <taxon>Campylobacterales</taxon>
        <taxon>Helicobacteraceae</taxon>
        <taxon>Helicobacter</taxon>
    </lineage>
</organism>
<dbReference type="InterPro" id="IPR019223">
    <property type="entry name" value="DUF2147"/>
</dbReference>
<evidence type="ECO:0000313" key="2">
    <source>
        <dbReference type="EMBL" id="GAD20060.1"/>
    </source>
</evidence>
<comment type="caution">
    <text evidence="2">The sequence shown here is derived from an EMBL/GenBank/DDBJ whole genome shotgun (WGS) entry which is preliminary data.</text>
</comment>
<accession>T1D1G1</accession>
<evidence type="ECO:0000313" key="3">
    <source>
        <dbReference type="Proteomes" id="UP000018143"/>
    </source>
</evidence>
<dbReference type="AlphaFoldDB" id="T1D1G1"/>
<dbReference type="Pfam" id="PF09917">
    <property type="entry name" value="DUF2147"/>
    <property type="match status" value="1"/>
</dbReference>
<sequence>MKKVLFLMIATLSLRAVDVDGFYKVPNFLMYKGAYVYAFNYHGQMLAYGVANLNNTPAKKDTCNPNKKLRTRSDKGVIFLKDLRISNTKLEGGISYNFQDCFQYYTKGEILQNGDLKLTFSLDSTFVFAKSVIWHRLSESEIKELHLEPFSFDEVIKTLQDK</sequence>